<dbReference type="Proteomes" id="UP001164250">
    <property type="component" value="Chromosome 10"/>
</dbReference>
<protein>
    <submittedName>
        <fullName evidence="1">Uncharacterized protein</fullName>
    </submittedName>
</protein>
<organism evidence="1 2">
    <name type="scientific">Pistacia atlantica</name>
    <dbReference type="NCBI Taxonomy" id="434234"/>
    <lineage>
        <taxon>Eukaryota</taxon>
        <taxon>Viridiplantae</taxon>
        <taxon>Streptophyta</taxon>
        <taxon>Embryophyta</taxon>
        <taxon>Tracheophyta</taxon>
        <taxon>Spermatophyta</taxon>
        <taxon>Magnoliopsida</taxon>
        <taxon>eudicotyledons</taxon>
        <taxon>Gunneridae</taxon>
        <taxon>Pentapetalae</taxon>
        <taxon>rosids</taxon>
        <taxon>malvids</taxon>
        <taxon>Sapindales</taxon>
        <taxon>Anacardiaceae</taxon>
        <taxon>Pistacia</taxon>
    </lineage>
</organism>
<accession>A0ACC1AD04</accession>
<proteinExistence type="predicted"/>
<evidence type="ECO:0000313" key="1">
    <source>
        <dbReference type="EMBL" id="KAJ0085224.1"/>
    </source>
</evidence>
<name>A0ACC1AD04_9ROSI</name>
<evidence type="ECO:0000313" key="2">
    <source>
        <dbReference type="Proteomes" id="UP001164250"/>
    </source>
</evidence>
<keyword evidence="2" id="KW-1185">Reference proteome</keyword>
<reference evidence="2" key="1">
    <citation type="journal article" date="2023" name="G3 (Bethesda)">
        <title>Genome assembly and association tests identify interacting loci associated with vigor, precocity, and sex in interspecific pistachio rootstocks.</title>
        <authorList>
            <person name="Palmer W."/>
            <person name="Jacygrad E."/>
            <person name="Sagayaradj S."/>
            <person name="Cavanaugh K."/>
            <person name="Han R."/>
            <person name="Bertier L."/>
            <person name="Beede B."/>
            <person name="Kafkas S."/>
            <person name="Golino D."/>
            <person name="Preece J."/>
            <person name="Michelmore R."/>
        </authorList>
    </citation>
    <scope>NUCLEOTIDE SEQUENCE [LARGE SCALE GENOMIC DNA]</scope>
</reference>
<dbReference type="EMBL" id="CM047906">
    <property type="protein sequence ID" value="KAJ0085224.1"/>
    <property type="molecule type" value="Genomic_DNA"/>
</dbReference>
<sequence>MDEGEAEAQVDMQSCKAAQAIYVHNLVHKIKQHQAGKTSESFFTIPTQAVLTITELIKIHDILPV</sequence>
<comment type="caution">
    <text evidence="1">The sequence shown here is derived from an EMBL/GenBank/DDBJ whole genome shotgun (WGS) entry which is preliminary data.</text>
</comment>
<gene>
    <name evidence="1" type="ORF">Patl1_07458</name>
</gene>